<feature type="compositionally biased region" description="Basic and acidic residues" evidence="1">
    <location>
        <begin position="276"/>
        <end position="285"/>
    </location>
</feature>
<dbReference type="EMBL" id="KN880459">
    <property type="protein sequence ID" value="KIY71053.1"/>
    <property type="molecule type" value="Genomic_DNA"/>
</dbReference>
<name>A0A0D7BKH0_9AGAR</name>
<sequence length="285" mass="31631">MPRQSTQEKKASQARADAARYLRNRERICAANRERYRSRVAESQEGSLRRGRVARSILPARGLSVSSPELLRRIKSDMMKLHKKMQQAVGPSRLDAFVNSLCDGTQWEATSRQVKIVIAEARGIQDEAQSGISLIGRDTKESERGGALCTDIEALHTELSHTLAMAEEVYNFTRNEKGQAQLSEAQDKGILEYQTMIDATPPEKQVSSALQTCAPRTRNHEQALDIPADGKVSPVHAAQEEATPEEGRLENDVGAQDVSDLSKEGSGMSSRMLRLARSEFRRDDV</sequence>
<evidence type="ECO:0000256" key="1">
    <source>
        <dbReference type="SAM" id="MobiDB-lite"/>
    </source>
</evidence>
<organism evidence="2 3">
    <name type="scientific">Cylindrobasidium torrendii FP15055 ss-10</name>
    <dbReference type="NCBI Taxonomy" id="1314674"/>
    <lineage>
        <taxon>Eukaryota</taxon>
        <taxon>Fungi</taxon>
        <taxon>Dikarya</taxon>
        <taxon>Basidiomycota</taxon>
        <taxon>Agaricomycotina</taxon>
        <taxon>Agaricomycetes</taxon>
        <taxon>Agaricomycetidae</taxon>
        <taxon>Agaricales</taxon>
        <taxon>Marasmiineae</taxon>
        <taxon>Physalacriaceae</taxon>
        <taxon>Cylindrobasidium</taxon>
    </lineage>
</organism>
<accession>A0A0D7BKH0</accession>
<protein>
    <submittedName>
        <fullName evidence="2">Uncharacterized protein</fullName>
    </submittedName>
</protein>
<proteinExistence type="predicted"/>
<dbReference type="AlphaFoldDB" id="A0A0D7BKH0"/>
<feature type="region of interest" description="Disordered" evidence="1">
    <location>
        <begin position="223"/>
        <end position="285"/>
    </location>
</feature>
<keyword evidence="3" id="KW-1185">Reference proteome</keyword>
<dbReference type="Proteomes" id="UP000054007">
    <property type="component" value="Unassembled WGS sequence"/>
</dbReference>
<reference evidence="2 3" key="1">
    <citation type="journal article" date="2015" name="Fungal Genet. Biol.">
        <title>Evolution of novel wood decay mechanisms in Agaricales revealed by the genome sequences of Fistulina hepatica and Cylindrobasidium torrendii.</title>
        <authorList>
            <person name="Floudas D."/>
            <person name="Held B.W."/>
            <person name="Riley R."/>
            <person name="Nagy L.G."/>
            <person name="Koehler G."/>
            <person name="Ransdell A.S."/>
            <person name="Younus H."/>
            <person name="Chow J."/>
            <person name="Chiniquy J."/>
            <person name="Lipzen A."/>
            <person name="Tritt A."/>
            <person name="Sun H."/>
            <person name="Haridas S."/>
            <person name="LaButti K."/>
            <person name="Ohm R.A."/>
            <person name="Kues U."/>
            <person name="Blanchette R.A."/>
            <person name="Grigoriev I.V."/>
            <person name="Minto R.E."/>
            <person name="Hibbett D.S."/>
        </authorList>
    </citation>
    <scope>NUCLEOTIDE SEQUENCE [LARGE SCALE GENOMIC DNA]</scope>
    <source>
        <strain evidence="2 3">FP15055 ss-10</strain>
    </source>
</reference>
<evidence type="ECO:0000313" key="3">
    <source>
        <dbReference type="Proteomes" id="UP000054007"/>
    </source>
</evidence>
<gene>
    <name evidence="2" type="ORF">CYLTODRAFT_441546</name>
</gene>
<evidence type="ECO:0000313" key="2">
    <source>
        <dbReference type="EMBL" id="KIY71053.1"/>
    </source>
</evidence>